<organism evidence="1">
    <name type="scientific">Siphoviridae sp. ctwHj1</name>
    <dbReference type="NCBI Taxonomy" id="2825727"/>
    <lineage>
        <taxon>Viruses</taxon>
        <taxon>Duplodnaviria</taxon>
        <taxon>Heunggongvirae</taxon>
        <taxon>Uroviricota</taxon>
        <taxon>Caudoviricetes</taxon>
    </lineage>
</organism>
<protein>
    <submittedName>
        <fullName evidence="1">Uncharacterized protein</fullName>
    </submittedName>
</protein>
<reference evidence="1" key="1">
    <citation type="journal article" date="2021" name="Proc. Natl. Acad. Sci. U.S.A.">
        <title>A Catalog of Tens of Thousands of Viruses from Human Metagenomes Reveals Hidden Associations with Chronic Diseases.</title>
        <authorList>
            <person name="Tisza M.J."/>
            <person name="Buck C.B."/>
        </authorList>
    </citation>
    <scope>NUCLEOTIDE SEQUENCE</scope>
    <source>
        <strain evidence="1">CtwHj1</strain>
    </source>
</reference>
<proteinExistence type="predicted"/>
<sequence length="37" mass="3774">MRLAAGLGLGDSRCSLCIGHSRAVNVTCEVPDLSSGQ</sequence>
<name>A0A8S5U650_9CAUD</name>
<accession>A0A8S5U650</accession>
<evidence type="ECO:0000313" key="1">
    <source>
        <dbReference type="EMBL" id="DAF89930.1"/>
    </source>
</evidence>
<dbReference type="EMBL" id="BK016018">
    <property type="protein sequence ID" value="DAF89930.1"/>
    <property type="molecule type" value="Genomic_DNA"/>
</dbReference>